<dbReference type="Proteomes" id="UP000799779">
    <property type="component" value="Unassembled WGS sequence"/>
</dbReference>
<dbReference type="AlphaFoldDB" id="A0A6A5WNA0"/>
<sequence length="106" mass="12432">MSFQDTHPVLIIGFFKSIYGTQSLQPPVRYPNLKNTNHSISNTLLSHDPHHNNVFEHEYHTQLPTSIHHQRSSRLHRLQQHTLGLQEIAHQHLHSSDIIRLLEVFH</sequence>
<organism evidence="1 2">
    <name type="scientific">Amniculicola lignicola CBS 123094</name>
    <dbReference type="NCBI Taxonomy" id="1392246"/>
    <lineage>
        <taxon>Eukaryota</taxon>
        <taxon>Fungi</taxon>
        <taxon>Dikarya</taxon>
        <taxon>Ascomycota</taxon>
        <taxon>Pezizomycotina</taxon>
        <taxon>Dothideomycetes</taxon>
        <taxon>Pleosporomycetidae</taxon>
        <taxon>Pleosporales</taxon>
        <taxon>Amniculicolaceae</taxon>
        <taxon>Amniculicola</taxon>
    </lineage>
</organism>
<evidence type="ECO:0000313" key="1">
    <source>
        <dbReference type="EMBL" id="KAF2003420.1"/>
    </source>
</evidence>
<accession>A0A6A5WNA0</accession>
<protein>
    <submittedName>
        <fullName evidence="1">Uncharacterized protein</fullName>
    </submittedName>
</protein>
<evidence type="ECO:0000313" key="2">
    <source>
        <dbReference type="Proteomes" id="UP000799779"/>
    </source>
</evidence>
<name>A0A6A5WNA0_9PLEO</name>
<reference evidence="1" key="1">
    <citation type="journal article" date="2020" name="Stud. Mycol.">
        <title>101 Dothideomycetes genomes: a test case for predicting lifestyles and emergence of pathogens.</title>
        <authorList>
            <person name="Haridas S."/>
            <person name="Albert R."/>
            <person name="Binder M."/>
            <person name="Bloem J."/>
            <person name="Labutti K."/>
            <person name="Salamov A."/>
            <person name="Andreopoulos B."/>
            <person name="Baker S."/>
            <person name="Barry K."/>
            <person name="Bills G."/>
            <person name="Bluhm B."/>
            <person name="Cannon C."/>
            <person name="Castanera R."/>
            <person name="Culley D."/>
            <person name="Daum C."/>
            <person name="Ezra D."/>
            <person name="Gonzalez J."/>
            <person name="Henrissat B."/>
            <person name="Kuo A."/>
            <person name="Liang C."/>
            <person name="Lipzen A."/>
            <person name="Lutzoni F."/>
            <person name="Magnuson J."/>
            <person name="Mondo S."/>
            <person name="Nolan M."/>
            <person name="Ohm R."/>
            <person name="Pangilinan J."/>
            <person name="Park H.-J."/>
            <person name="Ramirez L."/>
            <person name="Alfaro M."/>
            <person name="Sun H."/>
            <person name="Tritt A."/>
            <person name="Yoshinaga Y."/>
            <person name="Zwiers L.-H."/>
            <person name="Turgeon B."/>
            <person name="Goodwin S."/>
            <person name="Spatafora J."/>
            <person name="Crous P."/>
            <person name="Grigoriev I."/>
        </authorList>
    </citation>
    <scope>NUCLEOTIDE SEQUENCE</scope>
    <source>
        <strain evidence="1">CBS 123094</strain>
    </source>
</reference>
<dbReference type="EMBL" id="ML977572">
    <property type="protein sequence ID" value="KAF2003420.1"/>
    <property type="molecule type" value="Genomic_DNA"/>
</dbReference>
<keyword evidence="2" id="KW-1185">Reference proteome</keyword>
<proteinExistence type="predicted"/>
<gene>
    <name evidence="1" type="ORF">P154DRAFT_617703</name>
</gene>